<dbReference type="SUPFAM" id="SSF54001">
    <property type="entry name" value="Cysteine proteinases"/>
    <property type="match status" value="1"/>
</dbReference>
<dbReference type="GO" id="GO:0004843">
    <property type="term" value="F:cysteine-type deubiquitinase activity"/>
    <property type="evidence" value="ECO:0007669"/>
    <property type="project" value="InterPro"/>
</dbReference>
<keyword evidence="4" id="KW-1185">Reference proteome</keyword>
<organism evidence="4">
    <name type="scientific">Leptosphaeria maculans (strain JN3 / isolate v23.1.3 / race Av1-4-5-6-7-8)</name>
    <name type="common">Blackleg fungus</name>
    <name type="synonym">Phoma lingam</name>
    <dbReference type="NCBI Taxonomy" id="985895"/>
    <lineage>
        <taxon>Eukaryota</taxon>
        <taxon>Fungi</taxon>
        <taxon>Dikarya</taxon>
        <taxon>Ascomycota</taxon>
        <taxon>Pezizomycotina</taxon>
        <taxon>Dothideomycetes</taxon>
        <taxon>Pleosporomycetidae</taxon>
        <taxon>Pleosporales</taxon>
        <taxon>Pleosporineae</taxon>
        <taxon>Leptosphaeriaceae</taxon>
        <taxon>Plenodomus</taxon>
        <taxon>Plenodomus lingam/Leptosphaeria maculans species complex</taxon>
    </lineage>
</organism>
<dbReference type="OrthoDB" id="420187at2759"/>
<reference evidence="4" key="1">
    <citation type="journal article" date="2011" name="Nat. Commun.">
        <title>Effector diversification within compartments of the Leptosphaeria maculans genome affected by Repeat-Induced Point mutations.</title>
        <authorList>
            <person name="Rouxel T."/>
            <person name="Grandaubert J."/>
            <person name="Hane J.K."/>
            <person name="Hoede C."/>
            <person name="van de Wouw A.P."/>
            <person name="Couloux A."/>
            <person name="Dominguez V."/>
            <person name="Anthouard V."/>
            <person name="Bally P."/>
            <person name="Bourras S."/>
            <person name="Cozijnsen A.J."/>
            <person name="Ciuffetti L.M."/>
            <person name="Degrave A."/>
            <person name="Dilmaghani A."/>
            <person name="Duret L."/>
            <person name="Fudal I."/>
            <person name="Goodwin S.B."/>
            <person name="Gout L."/>
            <person name="Glaser N."/>
            <person name="Linglin J."/>
            <person name="Kema G.H.J."/>
            <person name="Lapalu N."/>
            <person name="Lawrence C.B."/>
            <person name="May K."/>
            <person name="Meyer M."/>
            <person name="Ollivier B."/>
            <person name="Poulain J."/>
            <person name="Schoch C.L."/>
            <person name="Simon A."/>
            <person name="Spatafora J.W."/>
            <person name="Stachowiak A."/>
            <person name="Turgeon B.G."/>
            <person name="Tyler B.M."/>
            <person name="Vincent D."/>
            <person name="Weissenbach J."/>
            <person name="Amselem J."/>
            <person name="Quesneville H."/>
            <person name="Oliver R.P."/>
            <person name="Wincker P."/>
            <person name="Balesdent M.-H."/>
            <person name="Howlett B.J."/>
        </authorList>
    </citation>
    <scope>NUCLEOTIDE SEQUENCE [LARGE SCALE GENOMIC DNA]</scope>
    <source>
        <strain evidence="4">JN3 / isolate v23.1.3 / race Av1-4-5-6-7-8</strain>
    </source>
</reference>
<dbReference type="STRING" id="985895.E5A1J1"/>
<dbReference type="eggNOG" id="KOG1866">
    <property type="taxonomic scope" value="Eukaryota"/>
</dbReference>
<dbReference type="GO" id="GO:0005634">
    <property type="term" value="C:nucleus"/>
    <property type="evidence" value="ECO:0007669"/>
    <property type="project" value="TreeGrafter"/>
</dbReference>
<dbReference type="GO" id="GO:0005829">
    <property type="term" value="C:cytosol"/>
    <property type="evidence" value="ECO:0007669"/>
    <property type="project" value="TreeGrafter"/>
</dbReference>
<dbReference type="Proteomes" id="UP000002668">
    <property type="component" value="Genome"/>
</dbReference>
<feature type="compositionally biased region" description="Low complexity" evidence="1">
    <location>
        <begin position="56"/>
        <end position="73"/>
    </location>
</feature>
<dbReference type="OMA" id="FSAIQCE"/>
<dbReference type="Gene3D" id="3.90.70.10">
    <property type="entry name" value="Cysteine proteinases"/>
    <property type="match status" value="1"/>
</dbReference>
<sequence>MTSPGHDVRLPAAADASSSAIHLPASPPRRDPVEDADASFTRKRPRLDCGNTALWPKSSSSPASPATSTIAAPHEQLVEMTLRPHPPSSSPSPSPSPSPPSPVITTADERQSDPEPAEDSPAPLQQHSAIAMPGADAASVSPPVDIIVDDEDEDEDDNMAFAVHIDAEDHFRQFPFNTRGNGWLMVRELIAHFEKATTVEPHILPALARWLNDIPNRHVEAVPFFMSKEEFWMSFADLVHVALQRRYPLGDKFVDVQVDDSFTEFFGAYVRVCSLLILIDAHRISHPRSEPRFPYTLLSELHLRNLSTLLRREKVPLFQTLQKDYAIDLSDMISQLHKIFLSAGGAQNLLRLADEAFQQVERPTENTIALHASRSFGTLGWSIQEFSHLAACPNMADYSRRVLRFFYKYGSDLFNLSRVTEATITRDLVIQYADLIFELCVWNSGIAAELVSKYLDFRDFHTSTVPSSAENPIQYDANKYCKDPTAFPVLVSTAWKFKVLRKYITKGKMDLRVSSIAAMDNSLIDIWRELGGPDAASHSPVLRYLADFLLQGRVVDYIVSVDSHPQLISRSGNIVGFLIVTHRWSESQADTIWNTVANSPDFRVVTATMAMLRNIIGLMGAQELFYLCKKLYELPLERYTLEILQFLRELSSQLTIKASQMTYKEVDHSMRPWSVCIRILRETAPSREADKEMMSLHAEAGDQLHHMLHAISEGERCAIYEECAKHIAGHTNQATGSVRVIFVLASALHSGDGLFFQEHLQLSRQILEEIPSLVKTELAAEPYPSQKLVLQYRLELLALFICRAGLAIPVDLYSEIWHYTVGPGALSDAARNIAWAQFLNTIKLSPKNDFFEKLVDSYVPTLDPHHFTNGLFDFVANYNFPTVRLHEETEDGESTVLQNSGHDLLWLLMTESLPESPIGDRAARLLATRYAKLNETSGVHLAEVEAAHVALVGKCMEELRDTSRTARKGALTSKQSEIRCQKILLFLKLLLESIRQQPDLNRSRRTDSKVDEADVPFGTAITIKYQCGNDRQSVSMAAEHTLEDLYKRLCHATSFSKINMFAKGQRLTLTDNGTQKLSDLDVGGQLLVQRAEGAQATHSLHAPISGTSVFETTLLEHFDELFELMESDDAISQMVFEFLAFFPPRATFTDLVLTGKAQSETLFPPGKSFQARYAAQALQSGLKEQIRGSSLNEEFLANAIHHLNAALLNPRLMKDPLASFQERRLAAILVHVLLEFLRGMPIVSNPFCQNSQMTERPSPDVSAAYFSDGGLLSTRLLGLLTVALESNEEADFVQDTYAAILEASLHSRAVWDAFMDNPDTRGIHRTLLLDDSRLVVRQHVARKITSVCGGDLPSTCPVTKAEIASRFWSVIRNILPDTIEQPERSQQLFEVADHVFRANDEYERKEDDLRTLLSFWSDLLLGHNHQTFAGREEPDFVVLGFTKLLLGCILSIKSFKKPLNLGTLMEQIYRRFLFAGSDFKSDDTATSCQVLDPDTRHELLELVLALADDKNPDVETGEKRGVDTRGSYDTLLELASEVEGRDKESVMSTFAVDRISEVRSSTGYVGLYNPRNICYMNSLLTQLFMNLSFRQFILGLEVQEATGSQKLLVETQRLFTQMQQSVSRSADPRDFAACIRSFEQTPIDITVQMDVDEFFNLLFDQWEKQLVKAEDKRNFRSFYGGQTLNQIKSKECDHVSERTESFFTVQCDVQGKANLRESLGAFIKGDVMEGDNKYKCESCGGRLVDAVKRTCLKDVPDNLILHLKRFDFDLNDWSRRKIYDHFEFPDSFDISEYHVDHLSDPSRPREKDVFDLVGILVHSGTCESGHYYSYIRERPSPTGVATSSWVEFDDSSVTPFNPIEIPQRAFGGPTEDGYNRHFKVYSAYMLFYQRRDTVEQTLQDWVAPMTGGPFKVSAPGALVKEVEARNSDFIREYCLFDPGHSRFIRQLHAMSRTINKGTCSDAHDQENRVLRIVLTHQSRIVWRQQTPEIFLETVSQLRRTVLSCPKCCITVLTFLATDDHALLNLILRCVHAKVRANTRILLLDCLDFLRDKEPSAYGIDGPDSDMDLDSAPPSHGILWAVVAKLRWIAEESAISPRGWDDFYTTVTEIAEMGHAETAILLDHGFLHFCAKLFCMQLYKSFPDDVYDLSRVLCGKRKGIYNRLIVCLATLLSQIDINLPSFVRPSTGPPSSQNRLALLDRERMKFPMTYREKQIMLYYDTELSAIAVLDKALELFDPSKADHFYPGDIVKWILGSRDRSVQTNLSKTVTEGIGLDPPYCDAYVRAGLSFCERFANPASVIDYLDAVAKAVASSTRTDGECAPSGDVVLELFTGLLDVQNPELFEQSHPQIFHQCLMNNSRLYATPLLMHPMENIRKGTQAFLVHLFLEHGELPHEVLLVKWSAVRELIQDLTGRIIFESTSGILRSHMSPLISTCQSLIHALFLLSQSEDAAMEPYKDENDYLIFQHCRLEVEPRLHEWPDEGTPPSTVDTFDQSDYGSESDDAQELKN</sequence>
<dbReference type="PANTHER" id="PTHR24006:SF925">
    <property type="entry name" value="UBIQUITINYL HYDROLASE 1"/>
    <property type="match status" value="1"/>
</dbReference>
<dbReference type="InterPro" id="IPR021905">
    <property type="entry name" value="DUF3517"/>
</dbReference>
<evidence type="ECO:0000256" key="1">
    <source>
        <dbReference type="SAM" id="MobiDB-lite"/>
    </source>
</evidence>
<keyword evidence="3" id="KW-0378">Hydrolase</keyword>
<feature type="region of interest" description="Disordered" evidence="1">
    <location>
        <begin position="2477"/>
        <end position="2509"/>
    </location>
</feature>
<dbReference type="Pfam" id="PF00443">
    <property type="entry name" value="UCH"/>
    <property type="match status" value="1"/>
</dbReference>
<gene>
    <name evidence="3" type="ORF">LEMA_P105860.1</name>
</gene>
<dbReference type="GO" id="GO:0016579">
    <property type="term" value="P:protein deubiquitination"/>
    <property type="evidence" value="ECO:0007669"/>
    <property type="project" value="InterPro"/>
</dbReference>
<proteinExistence type="predicted"/>
<dbReference type="InterPro" id="IPR038765">
    <property type="entry name" value="Papain-like_cys_pep_sf"/>
</dbReference>
<evidence type="ECO:0000259" key="2">
    <source>
        <dbReference type="PROSITE" id="PS50235"/>
    </source>
</evidence>
<accession>E5A1J1</accession>
<dbReference type="InterPro" id="IPR028889">
    <property type="entry name" value="USP"/>
</dbReference>
<evidence type="ECO:0000313" key="3">
    <source>
        <dbReference type="EMBL" id="CBX97455.1"/>
    </source>
</evidence>
<feature type="compositionally biased region" description="Pro residues" evidence="1">
    <location>
        <begin position="84"/>
        <end position="102"/>
    </location>
</feature>
<dbReference type="PROSITE" id="PS50235">
    <property type="entry name" value="USP_3"/>
    <property type="match status" value="1"/>
</dbReference>
<evidence type="ECO:0000313" key="4">
    <source>
        <dbReference type="Proteomes" id="UP000002668"/>
    </source>
</evidence>
<dbReference type="PROSITE" id="PS00973">
    <property type="entry name" value="USP_2"/>
    <property type="match status" value="1"/>
</dbReference>
<dbReference type="InterPro" id="IPR050164">
    <property type="entry name" value="Peptidase_C19"/>
</dbReference>
<dbReference type="HOGENOM" id="CLU_228178_0_0_1"/>
<dbReference type="FunFam" id="3.90.70.10:FF:000136">
    <property type="entry name" value="Ubiquitin C-terminal hydrolase, putative"/>
    <property type="match status" value="1"/>
</dbReference>
<dbReference type="PANTHER" id="PTHR24006">
    <property type="entry name" value="UBIQUITIN CARBOXYL-TERMINAL HYDROLASE"/>
    <property type="match status" value="1"/>
</dbReference>
<dbReference type="InterPro" id="IPR018200">
    <property type="entry name" value="USP_CS"/>
</dbReference>
<feature type="region of interest" description="Disordered" evidence="1">
    <location>
        <begin position="1"/>
        <end position="124"/>
    </location>
</feature>
<feature type="domain" description="USP" evidence="2">
    <location>
        <begin position="1565"/>
        <end position="1891"/>
    </location>
</feature>
<feature type="compositionally biased region" description="Acidic residues" evidence="1">
    <location>
        <begin position="2499"/>
        <end position="2509"/>
    </location>
</feature>
<dbReference type="InParanoid" id="E5A1J1"/>
<dbReference type="EMBL" id="FP929131">
    <property type="protein sequence ID" value="CBX97455.1"/>
    <property type="molecule type" value="Genomic_DNA"/>
</dbReference>
<dbReference type="Pfam" id="PF12030">
    <property type="entry name" value="DUF3517"/>
    <property type="match status" value="1"/>
</dbReference>
<name>E5A1J1_LEPMJ</name>
<dbReference type="VEuPathDB" id="FungiDB:LEMA_P105860.1"/>
<protein>
    <submittedName>
        <fullName evidence="3">Similar to ubiquitin C-terminal hydrolase</fullName>
    </submittedName>
</protein>
<dbReference type="InterPro" id="IPR001394">
    <property type="entry name" value="Peptidase_C19_UCH"/>
</dbReference>
<feature type="compositionally biased region" description="Polar residues" evidence="1">
    <location>
        <begin position="2485"/>
        <end position="2498"/>
    </location>
</feature>